<reference evidence="2" key="1">
    <citation type="submission" date="2020-10" db="EMBL/GenBank/DDBJ databases">
        <authorList>
            <person name="Gilroy R."/>
        </authorList>
    </citation>
    <scope>NUCLEOTIDE SEQUENCE</scope>
    <source>
        <strain evidence="2">B1-15692</strain>
    </source>
</reference>
<evidence type="ECO:0000256" key="1">
    <source>
        <dbReference type="SAM" id="Phobius"/>
    </source>
</evidence>
<gene>
    <name evidence="2" type="ORF">IAB99_02910</name>
</gene>
<dbReference type="AlphaFoldDB" id="A0A9D9NAP3"/>
<evidence type="ECO:0000313" key="2">
    <source>
        <dbReference type="EMBL" id="MBO8466698.1"/>
    </source>
</evidence>
<dbReference type="Gene3D" id="3.10.450.50">
    <property type="match status" value="1"/>
</dbReference>
<evidence type="ECO:0000313" key="3">
    <source>
        <dbReference type="Proteomes" id="UP000823660"/>
    </source>
</evidence>
<keyword evidence="1" id="KW-1133">Transmembrane helix</keyword>
<feature type="transmembrane region" description="Helical" evidence="1">
    <location>
        <begin position="14"/>
        <end position="32"/>
    </location>
</feature>
<keyword evidence="1" id="KW-0472">Membrane</keyword>
<organism evidence="2 3">
    <name type="scientific">Candidatus Cryptobacteroides faecipullorum</name>
    <dbReference type="NCBI Taxonomy" id="2840764"/>
    <lineage>
        <taxon>Bacteria</taxon>
        <taxon>Pseudomonadati</taxon>
        <taxon>Bacteroidota</taxon>
        <taxon>Bacteroidia</taxon>
        <taxon>Bacteroidales</taxon>
        <taxon>Candidatus Cryptobacteroides</taxon>
    </lineage>
</organism>
<protein>
    <recommendedName>
        <fullName evidence="4">DUF4878 domain-containing protein</fullName>
    </recommendedName>
</protein>
<dbReference type="EMBL" id="JADIMH010000015">
    <property type="protein sequence ID" value="MBO8466698.1"/>
    <property type="molecule type" value="Genomic_DNA"/>
</dbReference>
<name>A0A9D9NAP3_9BACT</name>
<comment type="caution">
    <text evidence="2">The sequence shown here is derived from an EMBL/GenBank/DDBJ whole genome shotgun (WGS) entry which is preliminary data.</text>
</comment>
<evidence type="ECO:0008006" key="4">
    <source>
        <dbReference type="Google" id="ProtNLM"/>
    </source>
</evidence>
<proteinExistence type="predicted"/>
<reference evidence="2" key="2">
    <citation type="journal article" date="2021" name="PeerJ">
        <title>Extensive microbial diversity within the chicken gut microbiome revealed by metagenomics and culture.</title>
        <authorList>
            <person name="Gilroy R."/>
            <person name="Ravi A."/>
            <person name="Getino M."/>
            <person name="Pursley I."/>
            <person name="Horton D.L."/>
            <person name="Alikhan N.F."/>
            <person name="Baker D."/>
            <person name="Gharbi K."/>
            <person name="Hall N."/>
            <person name="Watson M."/>
            <person name="Adriaenssens E.M."/>
            <person name="Foster-Nyarko E."/>
            <person name="Jarju S."/>
            <person name="Secka A."/>
            <person name="Antonio M."/>
            <person name="Oren A."/>
            <person name="Chaudhuri R.R."/>
            <person name="La Ragione R."/>
            <person name="Hildebrand F."/>
            <person name="Pallen M.J."/>
        </authorList>
    </citation>
    <scope>NUCLEOTIDE SEQUENCE</scope>
    <source>
        <strain evidence="2">B1-15692</strain>
    </source>
</reference>
<dbReference type="Proteomes" id="UP000823660">
    <property type="component" value="Unassembled WGS sequence"/>
</dbReference>
<accession>A0A9D9NAP3</accession>
<keyword evidence="1" id="KW-0812">Transmembrane</keyword>
<sequence>MHNGLKKYLGWKQVGGVVVLTVFIIVLLVRIFSGSGKAADFTESGTAGPEQVLSEFYTSLISGDTDGAMMYCDSTAAVMEYIRDFETNAARLLEEEKGALSIISDMVKVEVSGMKKSGRTVLSLEYSLILDEGKGQESSAEKHRAAEMRLEEGKWKITGITAR</sequence>